<dbReference type="SUPFAM" id="SSF48726">
    <property type="entry name" value="Immunoglobulin"/>
    <property type="match status" value="2"/>
</dbReference>
<name>A0A3L5TTY9_MYTGA</name>
<evidence type="ECO:0000313" key="7">
    <source>
        <dbReference type="Proteomes" id="UP000266721"/>
    </source>
</evidence>
<proteinExistence type="predicted"/>
<dbReference type="InterPro" id="IPR003599">
    <property type="entry name" value="Ig_sub"/>
</dbReference>
<dbReference type="InterPro" id="IPR052385">
    <property type="entry name" value="Obscurin/Obscurin-like_Reg"/>
</dbReference>
<gene>
    <name evidence="6" type="ORF">AM593_07226</name>
</gene>
<keyword evidence="4" id="KW-1015">Disulfide bond</keyword>
<organism evidence="6 7">
    <name type="scientific">Mytilus galloprovincialis</name>
    <name type="common">Mediterranean mussel</name>
    <dbReference type="NCBI Taxonomy" id="29158"/>
    <lineage>
        <taxon>Eukaryota</taxon>
        <taxon>Metazoa</taxon>
        <taxon>Spiralia</taxon>
        <taxon>Lophotrochozoa</taxon>
        <taxon>Mollusca</taxon>
        <taxon>Bivalvia</taxon>
        <taxon>Autobranchia</taxon>
        <taxon>Pteriomorphia</taxon>
        <taxon>Mytilida</taxon>
        <taxon>Mytiloidea</taxon>
        <taxon>Mytilidae</taxon>
        <taxon>Mytilinae</taxon>
        <taxon>Mytilus</taxon>
    </lineage>
</organism>
<sequence length="223" mass="25869">MPDMKTKTSNPFLEEPNDIHCIEGEDAILTCKLKPDTPPVKWLKNCRELTQNEKYIISMEDTQHKLTIKNTTESDSGDYYVKFGFFSKKIQLNITDPFLEEPNDIHCIEGEDAILTCKLRPDIPPVKWLKNGRELTQNEKYIISKEDTQHKFTIKNTTESDSGDYSVQVGKFSKKIQLNITVRADEVFYNFDIICPKRRTTHCKNIIEKAQILFLKNPMIFSA</sequence>
<dbReference type="InterPro" id="IPR003598">
    <property type="entry name" value="Ig_sub2"/>
</dbReference>
<evidence type="ECO:0000256" key="1">
    <source>
        <dbReference type="ARBA" id="ARBA00004496"/>
    </source>
</evidence>
<dbReference type="InterPro" id="IPR036179">
    <property type="entry name" value="Ig-like_dom_sf"/>
</dbReference>
<dbReference type="SMART" id="SM00408">
    <property type="entry name" value="IGc2"/>
    <property type="match status" value="2"/>
</dbReference>
<keyword evidence="3" id="KW-0597">Phosphoprotein</keyword>
<dbReference type="AlphaFoldDB" id="A0A3L5TTY9"/>
<protein>
    <recommendedName>
        <fullName evidence="5">Ig-like domain-containing protein</fullName>
    </recommendedName>
</protein>
<dbReference type="PANTHER" id="PTHR35971:SF5">
    <property type="entry name" value="OBSCURIN LIKE CYTOSKELETAL ADAPTOR 1"/>
    <property type="match status" value="1"/>
</dbReference>
<dbReference type="Proteomes" id="UP000266721">
    <property type="component" value="Unassembled WGS sequence"/>
</dbReference>
<keyword evidence="7" id="KW-1185">Reference proteome</keyword>
<accession>A0A3L5TTY9</accession>
<evidence type="ECO:0000259" key="5">
    <source>
        <dbReference type="PROSITE" id="PS50835"/>
    </source>
</evidence>
<dbReference type="PANTHER" id="PTHR35971">
    <property type="entry name" value="SI:DKEY-31G6.6"/>
    <property type="match status" value="1"/>
</dbReference>
<evidence type="ECO:0000256" key="3">
    <source>
        <dbReference type="ARBA" id="ARBA00022553"/>
    </source>
</evidence>
<dbReference type="InterPro" id="IPR013783">
    <property type="entry name" value="Ig-like_fold"/>
</dbReference>
<evidence type="ECO:0000256" key="2">
    <source>
        <dbReference type="ARBA" id="ARBA00022490"/>
    </source>
</evidence>
<dbReference type="GO" id="GO:0005737">
    <property type="term" value="C:cytoplasm"/>
    <property type="evidence" value="ECO:0007669"/>
    <property type="project" value="UniProtKB-SubCell"/>
</dbReference>
<dbReference type="EMBL" id="KV583143">
    <property type="protein sequence ID" value="OPL33412.1"/>
    <property type="molecule type" value="Genomic_DNA"/>
</dbReference>
<dbReference type="InterPro" id="IPR007110">
    <property type="entry name" value="Ig-like_dom"/>
</dbReference>
<feature type="domain" description="Ig-like" evidence="5">
    <location>
        <begin position="2"/>
        <end position="79"/>
    </location>
</feature>
<evidence type="ECO:0000313" key="6">
    <source>
        <dbReference type="EMBL" id="OPL33412.1"/>
    </source>
</evidence>
<comment type="subcellular location">
    <subcellularLocation>
        <location evidence="1">Cytoplasm</location>
    </subcellularLocation>
</comment>
<dbReference type="Gene3D" id="2.60.40.10">
    <property type="entry name" value="Immunoglobulins"/>
    <property type="match status" value="2"/>
</dbReference>
<dbReference type="InterPro" id="IPR013098">
    <property type="entry name" value="Ig_I-set"/>
</dbReference>
<dbReference type="SMART" id="SM00409">
    <property type="entry name" value="IG"/>
    <property type="match status" value="2"/>
</dbReference>
<feature type="non-terminal residue" evidence="6">
    <location>
        <position position="1"/>
    </location>
</feature>
<dbReference type="CDD" id="cd00096">
    <property type="entry name" value="Ig"/>
    <property type="match status" value="2"/>
</dbReference>
<dbReference type="SMR" id="A0A3L5TTY9"/>
<keyword evidence="2" id="KW-0963">Cytoplasm</keyword>
<reference evidence="6 7" key="1">
    <citation type="journal article" date="2016" name="PLoS ONE">
        <title>A First Insight into the Genome of the Filter-Feeder Mussel Mytilus galloprovincialis.</title>
        <authorList>
            <person name="Murgarella M."/>
            <person name="Puiu D."/>
            <person name="Novoa B."/>
            <person name="Figueras A."/>
            <person name="Posada D."/>
            <person name="Canchaya C."/>
        </authorList>
    </citation>
    <scope>NUCLEOTIDE SEQUENCE [LARGE SCALE GENOMIC DNA]</scope>
    <source>
        <tissue evidence="6">Muscle</tissue>
    </source>
</reference>
<dbReference type="Pfam" id="PF07679">
    <property type="entry name" value="I-set"/>
    <property type="match status" value="2"/>
</dbReference>
<feature type="domain" description="Ig-like" evidence="5">
    <location>
        <begin position="97"/>
        <end position="177"/>
    </location>
</feature>
<evidence type="ECO:0000256" key="4">
    <source>
        <dbReference type="ARBA" id="ARBA00023157"/>
    </source>
</evidence>
<dbReference type="PROSITE" id="PS50835">
    <property type="entry name" value="IG_LIKE"/>
    <property type="match status" value="2"/>
</dbReference>
<comment type="caution">
    <text evidence="6">The sequence shown here is derived from an EMBL/GenBank/DDBJ whole genome shotgun (WGS) entry which is preliminary data.</text>
</comment>